<protein>
    <submittedName>
        <fullName evidence="1">DUF29 family protein</fullName>
    </submittedName>
</protein>
<dbReference type="PANTHER" id="PTHR34235:SF4">
    <property type="entry name" value="SLR0291 PROTEIN"/>
    <property type="match status" value="1"/>
</dbReference>
<reference evidence="1 2" key="1">
    <citation type="submission" date="2019-11" db="EMBL/GenBank/DDBJ databases">
        <title>Novel species isolated from a subtropical stream in China.</title>
        <authorList>
            <person name="Lu H."/>
        </authorList>
    </citation>
    <scope>NUCLEOTIDE SEQUENCE [LARGE SCALE GENOMIC DNA]</scope>
    <source>
        <strain evidence="1 2">FT26W</strain>
    </source>
</reference>
<dbReference type="RefSeq" id="WP_154356265.1">
    <property type="nucleotide sequence ID" value="NZ_WKJL01000001.1"/>
</dbReference>
<name>A0A844CR89_9BURK</name>
<sequence length="146" mass="17020">MDDHLNNLYQADFYRWLHHQAALLQAHDFERLDLPNLIEEVESMGNNKKHELEHRLEVLLMHLLKCQLQPQRITRGWIGTIVEQRKRIHKALKKMPSLRASLDASIAEAYEDAIEFAVLETGLPKPAFPAVLPWSTSQILEEDFFP</sequence>
<organism evidence="1 2">
    <name type="scientific">Duganella aquatilis</name>
    <dbReference type="NCBI Taxonomy" id="2666082"/>
    <lineage>
        <taxon>Bacteria</taxon>
        <taxon>Pseudomonadati</taxon>
        <taxon>Pseudomonadota</taxon>
        <taxon>Betaproteobacteria</taxon>
        <taxon>Burkholderiales</taxon>
        <taxon>Oxalobacteraceae</taxon>
        <taxon>Telluria group</taxon>
        <taxon>Duganella</taxon>
    </lineage>
</organism>
<comment type="caution">
    <text evidence="1">The sequence shown here is derived from an EMBL/GenBank/DDBJ whole genome shotgun (WGS) entry which is preliminary data.</text>
</comment>
<dbReference type="AlphaFoldDB" id="A0A844CR89"/>
<accession>A0A844CR89</accession>
<evidence type="ECO:0000313" key="2">
    <source>
        <dbReference type="Proteomes" id="UP000439986"/>
    </source>
</evidence>
<dbReference type="Gene3D" id="1.20.1220.20">
    <property type="entry name" value="Uncharcterised protein PF01724"/>
    <property type="match status" value="1"/>
</dbReference>
<dbReference type="Pfam" id="PF01724">
    <property type="entry name" value="DUF29"/>
    <property type="match status" value="1"/>
</dbReference>
<dbReference type="PANTHER" id="PTHR34235">
    <property type="entry name" value="SLR1203 PROTEIN-RELATED"/>
    <property type="match status" value="1"/>
</dbReference>
<dbReference type="InterPro" id="IPR002636">
    <property type="entry name" value="DUF29"/>
</dbReference>
<gene>
    <name evidence="1" type="ORF">GJ698_04030</name>
</gene>
<dbReference type="Proteomes" id="UP000439986">
    <property type="component" value="Unassembled WGS sequence"/>
</dbReference>
<keyword evidence="2" id="KW-1185">Reference proteome</keyword>
<evidence type="ECO:0000313" key="1">
    <source>
        <dbReference type="EMBL" id="MRW83257.1"/>
    </source>
</evidence>
<dbReference type="EMBL" id="WKJL01000001">
    <property type="protein sequence ID" value="MRW83257.1"/>
    <property type="molecule type" value="Genomic_DNA"/>
</dbReference>
<proteinExistence type="predicted"/>